<feature type="transmembrane region" description="Helical" evidence="8">
    <location>
        <begin position="153"/>
        <end position="174"/>
    </location>
</feature>
<dbReference type="InterPro" id="IPR043429">
    <property type="entry name" value="ArtM/GltK/GlnP/TcyL/YhdX-like"/>
</dbReference>
<evidence type="ECO:0000313" key="11">
    <source>
        <dbReference type="Proteomes" id="UP000472580"/>
    </source>
</evidence>
<dbReference type="NCBIfam" id="TIGR01726">
    <property type="entry name" value="HEQRo_perm_3TM"/>
    <property type="match status" value="1"/>
</dbReference>
<dbReference type="PROSITE" id="PS50928">
    <property type="entry name" value="ABC_TM1"/>
    <property type="match status" value="1"/>
</dbReference>
<feature type="transmembrane region" description="Helical" evidence="8">
    <location>
        <begin position="186"/>
        <end position="210"/>
    </location>
</feature>
<feature type="transmembrane region" description="Helical" evidence="8">
    <location>
        <begin position="222"/>
        <end position="246"/>
    </location>
</feature>
<organism evidence="10 11">
    <name type="scientific">Parasutterella muris</name>
    <dbReference type="NCBI Taxonomy" id="2565572"/>
    <lineage>
        <taxon>Bacteria</taxon>
        <taxon>Pseudomonadati</taxon>
        <taxon>Pseudomonadota</taxon>
        <taxon>Betaproteobacteria</taxon>
        <taxon>Burkholderiales</taxon>
        <taxon>Sutterellaceae</taxon>
        <taxon>Parasutterella</taxon>
    </lineage>
</organism>
<gene>
    <name evidence="10" type="ORF">E5987_01175</name>
</gene>
<sequence>MKHHQNRGLAYSLRSSLFYSPIASVITLGLFLFVGAAGWYAWKWGVSDAIFRADFQACLKNHDGACWGFVAEKWRLIIFGRFPYDEQWRSAVGTSSVLLMLFVSAFPQTWTKTGIKILGALWLAALAAFFIFMRGGIFGLSSIDPDYWGGLPLTIILTLFGMTASAPIGILLAIGRTSKLTAIRNICIGYIELVRGVPLITVLFVASFIFPLILPPGWRIDAFWRIVIGIVLFQAAYMAETVRGGLQTIPKGQFEAAAALGLNKFQTYVSAILPQALAAIIPAFVNNLLSTFMDTSLVTIVSMYDLTGSLRLALGDPNWRNFFLEGYLFIAIIYLVFSFIMSRYSVWLEQRILKKKQMAAQEGQKNDDADRVGT</sequence>
<evidence type="ECO:0000256" key="5">
    <source>
        <dbReference type="ARBA" id="ARBA00022692"/>
    </source>
</evidence>
<dbReference type="PANTHER" id="PTHR30614">
    <property type="entry name" value="MEMBRANE COMPONENT OF AMINO ACID ABC TRANSPORTER"/>
    <property type="match status" value="1"/>
</dbReference>
<evidence type="ECO:0000256" key="6">
    <source>
        <dbReference type="ARBA" id="ARBA00022989"/>
    </source>
</evidence>
<reference evidence="10 11" key="1">
    <citation type="submission" date="2019-12" db="EMBL/GenBank/DDBJ databases">
        <title>Microbes associate with the intestines of laboratory mice.</title>
        <authorList>
            <person name="Navarre W."/>
            <person name="Wong E."/>
        </authorList>
    </citation>
    <scope>NUCLEOTIDE SEQUENCE [LARGE SCALE GENOMIC DNA]</scope>
    <source>
        <strain evidence="10 11">NM82_D38</strain>
    </source>
</reference>
<evidence type="ECO:0000259" key="9">
    <source>
        <dbReference type="PROSITE" id="PS50928"/>
    </source>
</evidence>
<dbReference type="Pfam" id="PF00528">
    <property type="entry name" value="BPD_transp_1"/>
    <property type="match status" value="1"/>
</dbReference>
<feature type="transmembrane region" description="Helical" evidence="8">
    <location>
        <begin position="88"/>
        <end position="106"/>
    </location>
</feature>
<dbReference type="SUPFAM" id="SSF161098">
    <property type="entry name" value="MetI-like"/>
    <property type="match status" value="1"/>
</dbReference>
<evidence type="ECO:0000256" key="8">
    <source>
        <dbReference type="RuleBase" id="RU363032"/>
    </source>
</evidence>
<evidence type="ECO:0000256" key="4">
    <source>
        <dbReference type="ARBA" id="ARBA00022475"/>
    </source>
</evidence>
<dbReference type="EMBL" id="WSRP01000002">
    <property type="protein sequence ID" value="MVX55819.1"/>
    <property type="molecule type" value="Genomic_DNA"/>
</dbReference>
<feature type="transmembrane region" description="Helical" evidence="8">
    <location>
        <begin position="21"/>
        <end position="42"/>
    </location>
</feature>
<keyword evidence="6 8" id="KW-1133">Transmembrane helix</keyword>
<dbReference type="Proteomes" id="UP000472580">
    <property type="component" value="Unassembled WGS sequence"/>
</dbReference>
<name>A0A6L6YG87_9BURK</name>
<evidence type="ECO:0000256" key="2">
    <source>
        <dbReference type="ARBA" id="ARBA00010072"/>
    </source>
</evidence>
<dbReference type="OrthoDB" id="9771188at2"/>
<feature type="transmembrane region" description="Helical" evidence="8">
    <location>
        <begin position="326"/>
        <end position="346"/>
    </location>
</feature>
<feature type="transmembrane region" description="Helical" evidence="8">
    <location>
        <begin position="267"/>
        <end position="285"/>
    </location>
</feature>
<comment type="similarity">
    <text evidence="2">Belongs to the binding-protein-dependent transport system permease family. HisMQ subfamily.</text>
</comment>
<feature type="transmembrane region" description="Helical" evidence="8">
    <location>
        <begin position="118"/>
        <end position="141"/>
    </location>
</feature>
<dbReference type="Gene3D" id="1.10.3720.10">
    <property type="entry name" value="MetI-like"/>
    <property type="match status" value="1"/>
</dbReference>
<dbReference type="InterPro" id="IPR035906">
    <property type="entry name" value="MetI-like_sf"/>
</dbReference>
<dbReference type="InterPro" id="IPR010065">
    <property type="entry name" value="AA_ABC_transptr_permease_3TM"/>
</dbReference>
<keyword evidence="3 8" id="KW-0813">Transport</keyword>
<accession>A0A6L6YG87</accession>
<evidence type="ECO:0000256" key="7">
    <source>
        <dbReference type="ARBA" id="ARBA00023136"/>
    </source>
</evidence>
<feature type="domain" description="ABC transmembrane type-1" evidence="9">
    <location>
        <begin position="151"/>
        <end position="341"/>
    </location>
</feature>
<evidence type="ECO:0000256" key="3">
    <source>
        <dbReference type="ARBA" id="ARBA00022448"/>
    </source>
</evidence>
<dbReference type="AlphaFoldDB" id="A0A6L6YG87"/>
<evidence type="ECO:0000313" key="10">
    <source>
        <dbReference type="EMBL" id="MVX55819.1"/>
    </source>
</evidence>
<protein>
    <submittedName>
        <fullName evidence="10">ABC transporter permease subunit</fullName>
    </submittedName>
</protein>
<proteinExistence type="inferred from homology"/>
<comment type="subcellular location">
    <subcellularLocation>
        <location evidence="1">Cell inner membrane</location>
        <topology evidence="1">Multi-pass membrane protein</topology>
    </subcellularLocation>
    <subcellularLocation>
        <location evidence="8">Cell membrane</location>
        <topology evidence="8">Multi-pass membrane protein</topology>
    </subcellularLocation>
</comment>
<keyword evidence="4" id="KW-1003">Cell membrane</keyword>
<keyword evidence="11" id="KW-1185">Reference proteome</keyword>
<comment type="caution">
    <text evidence="10">The sequence shown here is derived from an EMBL/GenBank/DDBJ whole genome shotgun (WGS) entry which is preliminary data.</text>
</comment>
<keyword evidence="5 8" id="KW-0812">Transmembrane</keyword>
<keyword evidence="7 8" id="KW-0472">Membrane</keyword>
<dbReference type="RefSeq" id="WP_160334250.1">
    <property type="nucleotide sequence ID" value="NZ_WSRP01000002.1"/>
</dbReference>
<dbReference type="CDD" id="cd06261">
    <property type="entry name" value="TM_PBP2"/>
    <property type="match status" value="1"/>
</dbReference>
<dbReference type="InterPro" id="IPR000515">
    <property type="entry name" value="MetI-like"/>
</dbReference>
<evidence type="ECO:0000256" key="1">
    <source>
        <dbReference type="ARBA" id="ARBA00004429"/>
    </source>
</evidence>
<dbReference type="PANTHER" id="PTHR30614:SF41">
    <property type="entry name" value="INNER MEMBRANE AMINO-ACID ABC TRANSPORTER PERMEASE PROTEIN YHDY"/>
    <property type="match status" value="1"/>
</dbReference>
<dbReference type="GO" id="GO:0022857">
    <property type="term" value="F:transmembrane transporter activity"/>
    <property type="evidence" value="ECO:0007669"/>
    <property type="project" value="InterPro"/>
</dbReference>
<dbReference type="GO" id="GO:0043190">
    <property type="term" value="C:ATP-binding cassette (ABC) transporter complex"/>
    <property type="evidence" value="ECO:0007669"/>
    <property type="project" value="InterPro"/>
</dbReference>
<dbReference type="GO" id="GO:0006865">
    <property type="term" value="P:amino acid transport"/>
    <property type="evidence" value="ECO:0007669"/>
    <property type="project" value="TreeGrafter"/>
</dbReference>